<evidence type="ECO:0000256" key="1">
    <source>
        <dbReference type="SAM" id="MobiDB-lite"/>
    </source>
</evidence>
<feature type="region of interest" description="Disordered" evidence="1">
    <location>
        <begin position="169"/>
        <end position="202"/>
    </location>
</feature>
<proteinExistence type="predicted"/>
<dbReference type="AlphaFoldDB" id="A0A4Y7TN83"/>
<feature type="compositionally biased region" description="Acidic residues" evidence="1">
    <location>
        <begin position="283"/>
        <end position="294"/>
    </location>
</feature>
<comment type="caution">
    <text evidence="2">The sequence shown here is derived from an EMBL/GenBank/DDBJ whole genome shotgun (WGS) entry which is preliminary data.</text>
</comment>
<dbReference type="OrthoDB" id="2270193at2759"/>
<dbReference type="EMBL" id="QPFP01000008">
    <property type="protein sequence ID" value="TEB35012.1"/>
    <property type="molecule type" value="Genomic_DNA"/>
</dbReference>
<keyword evidence="3" id="KW-1185">Reference proteome</keyword>
<evidence type="ECO:0000313" key="3">
    <source>
        <dbReference type="Proteomes" id="UP000298030"/>
    </source>
</evidence>
<gene>
    <name evidence="2" type="ORF">FA13DRAFT_1753390</name>
</gene>
<feature type="compositionally biased region" description="Polar residues" evidence="1">
    <location>
        <begin position="346"/>
        <end position="361"/>
    </location>
</feature>
<feature type="compositionally biased region" description="Polar residues" evidence="1">
    <location>
        <begin position="326"/>
        <end position="338"/>
    </location>
</feature>
<dbReference type="Proteomes" id="UP000298030">
    <property type="component" value="Unassembled WGS sequence"/>
</dbReference>
<sequence length="407" mass="44654">MDPSPIEPATVSLVLSYLVPLDAPLPPHLISRPLLQRHHFLSLTIDNPRGYLAWPADNGQDADAAQLRNPHDLGLNVRYSADEESLQAHVHIITDSANRKGAPTPAFRLIFHWDPTDGWQYHNTALMPFPRDSYPTISDAYAAFRSPNDFLAEPNYLAVAVAGADDDDDGYWDSYGQELDDGADEQGAKHAKGHPDPNSEDAYWARYSSIHGSADSTIPSPMPVKRNADGTQTHAGADRVFIPSSDLVPNLSNDEPYNPLEPPSPEALHERLSNLSTRPESPPFEEDNSSDSDDSVSPTDAARPSLEPESTTPDAPEEERGPLSAAESQQYVLVNEPQSKPVPSDASASTITTTNEADSSLQQSIHGLYRLWKLQHGQRNPGSQLQTHIDADKETFLTLVRRAIEEP</sequence>
<name>A0A4Y7TN83_COPMI</name>
<organism evidence="2 3">
    <name type="scientific">Coprinellus micaceus</name>
    <name type="common">Glistening ink-cap mushroom</name>
    <name type="synonym">Coprinus micaceus</name>
    <dbReference type="NCBI Taxonomy" id="71717"/>
    <lineage>
        <taxon>Eukaryota</taxon>
        <taxon>Fungi</taxon>
        <taxon>Dikarya</taxon>
        <taxon>Basidiomycota</taxon>
        <taxon>Agaricomycotina</taxon>
        <taxon>Agaricomycetes</taxon>
        <taxon>Agaricomycetidae</taxon>
        <taxon>Agaricales</taxon>
        <taxon>Agaricineae</taxon>
        <taxon>Psathyrellaceae</taxon>
        <taxon>Coprinellus</taxon>
    </lineage>
</organism>
<protein>
    <submittedName>
        <fullName evidence="2">Uncharacterized protein</fullName>
    </submittedName>
</protein>
<reference evidence="2 3" key="1">
    <citation type="journal article" date="2019" name="Nat. Ecol. Evol.">
        <title>Megaphylogeny resolves global patterns of mushroom evolution.</title>
        <authorList>
            <person name="Varga T."/>
            <person name="Krizsan K."/>
            <person name="Foldi C."/>
            <person name="Dima B."/>
            <person name="Sanchez-Garcia M."/>
            <person name="Sanchez-Ramirez S."/>
            <person name="Szollosi G.J."/>
            <person name="Szarkandi J.G."/>
            <person name="Papp V."/>
            <person name="Albert L."/>
            <person name="Andreopoulos W."/>
            <person name="Angelini C."/>
            <person name="Antonin V."/>
            <person name="Barry K.W."/>
            <person name="Bougher N.L."/>
            <person name="Buchanan P."/>
            <person name="Buyck B."/>
            <person name="Bense V."/>
            <person name="Catcheside P."/>
            <person name="Chovatia M."/>
            <person name="Cooper J."/>
            <person name="Damon W."/>
            <person name="Desjardin D."/>
            <person name="Finy P."/>
            <person name="Geml J."/>
            <person name="Haridas S."/>
            <person name="Hughes K."/>
            <person name="Justo A."/>
            <person name="Karasinski D."/>
            <person name="Kautmanova I."/>
            <person name="Kiss B."/>
            <person name="Kocsube S."/>
            <person name="Kotiranta H."/>
            <person name="LaButti K.M."/>
            <person name="Lechner B.E."/>
            <person name="Liimatainen K."/>
            <person name="Lipzen A."/>
            <person name="Lukacs Z."/>
            <person name="Mihaltcheva S."/>
            <person name="Morgado L.N."/>
            <person name="Niskanen T."/>
            <person name="Noordeloos M.E."/>
            <person name="Ohm R.A."/>
            <person name="Ortiz-Santana B."/>
            <person name="Ovrebo C."/>
            <person name="Racz N."/>
            <person name="Riley R."/>
            <person name="Savchenko A."/>
            <person name="Shiryaev A."/>
            <person name="Soop K."/>
            <person name="Spirin V."/>
            <person name="Szebenyi C."/>
            <person name="Tomsovsky M."/>
            <person name="Tulloss R.E."/>
            <person name="Uehling J."/>
            <person name="Grigoriev I.V."/>
            <person name="Vagvolgyi C."/>
            <person name="Papp T."/>
            <person name="Martin F.M."/>
            <person name="Miettinen O."/>
            <person name="Hibbett D.S."/>
            <person name="Nagy L.G."/>
        </authorList>
    </citation>
    <scope>NUCLEOTIDE SEQUENCE [LARGE SCALE GENOMIC DNA]</scope>
    <source>
        <strain evidence="2 3">FP101781</strain>
    </source>
</reference>
<feature type="region of interest" description="Disordered" evidence="1">
    <location>
        <begin position="244"/>
        <end position="361"/>
    </location>
</feature>
<accession>A0A4Y7TN83</accession>
<evidence type="ECO:0000313" key="2">
    <source>
        <dbReference type="EMBL" id="TEB35012.1"/>
    </source>
</evidence>
<dbReference type="STRING" id="71717.A0A4Y7TN83"/>